<evidence type="ECO:0000313" key="2">
    <source>
        <dbReference type="Proteomes" id="UP000257143"/>
    </source>
</evidence>
<evidence type="ECO:0000313" key="1">
    <source>
        <dbReference type="EMBL" id="RDW17493.1"/>
    </source>
</evidence>
<comment type="caution">
    <text evidence="1">The sequence shown here is derived from an EMBL/GenBank/DDBJ whole genome shotgun (WGS) entry which is preliminary data.</text>
</comment>
<dbReference type="EMBL" id="PIOC01000019">
    <property type="protein sequence ID" value="RDW17493.1"/>
    <property type="molecule type" value="Genomic_DNA"/>
</dbReference>
<reference evidence="2" key="1">
    <citation type="submission" date="2017-11" db="EMBL/GenBank/DDBJ databases">
        <authorList>
            <person name="Zhu W."/>
        </authorList>
    </citation>
    <scope>NUCLEOTIDE SEQUENCE [LARGE SCALE GENOMIC DNA]</scope>
    <source>
        <strain evidence="2">CAU 1183</strain>
    </source>
</reference>
<dbReference type="AlphaFoldDB" id="A0A3D8PN18"/>
<dbReference type="Proteomes" id="UP000257143">
    <property type="component" value="Unassembled WGS sequence"/>
</dbReference>
<accession>A0A3D8PN18</accession>
<proteinExistence type="predicted"/>
<keyword evidence="2" id="KW-1185">Reference proteome</keyword>
<name>A0A3D8PN18_9BACI</name>
<sequence>MNRRRGYPLSHKFDELKNKLKNVDKEQAGHLVEEVREAREDGKIDENEKNNLINSTRDMVKDMDFKGIFNK</sequence>
<protein>
    <submittedName>
        <fullName evidence="1">Uncharacterized protein</fullName>
    </submittedName>
</protein>
<dbReference type="OrthoDB" id="2157499at2"/>
<gene>
    <name evidence="1" type="ORF">CWR48_13285</name>
</gene>
<organism evidence="1 2">
    <name type="scientific">Oceanobacillus arenosus</name>
    <dbReference type="NCBI Taxonomy" id="1229153"/>
    <lineage>
        <taxon>Bacteria</taxon>
        <taxon>Bacillati</taxon>
        <taxon>Bacillota</taxon>
        <taxon>Bacilli</taxon>
        <taxon>Bacillales</taxon>
        <taxon>Bacillaceae</taxon>
        <taxon>Oceanobacillus</taxon>
    </lineage>
</organism>